<dbReference type="CDD" id="cd19076">
    <property type="entry name" value="AKR_AKR13A_13D"/>
    <property type="match status" value="1"/>
</dbReference>
<keyword evidence="1" id="KW-0560">Oxidoreductase</keyword>
<dbReference type="PRINTS" id="PR00069">
    <property type="entry name" value="ALDKETRDTASE"/>
</dbReference>
<dbReference type="InterPro" id="IPR023210">
    <property type="entry name" value="NADP_OxRdtase_dom"/>
</dbReference>
<dbReference type="Pfam" id="PF00248">
    <property type="entry name" value="Aldo_ket_red"/>
    <property type="match status" value="1"/>
</dbReference>
<comment type="caution">
    <text evidence="3">The sequence shown here is derived from an EMBL/GenBank/DDBJ whole genome shotgun (WGS) entry which is preliminary data.</text>
</comment>
<organism evidence="3 4">
    <name type="scientific">Apatococcus lobatus</name>
    <dbReference type="NCBI Taxonomy" id="904363"/>
    <lineage>
        <taxon>Eukaryota</taxon>
        <taxon>Viridiplantae</taxon>
        <taxon>Chlorophyta</taxon>
        <taxon>core chlorophytes</taxon>
        <taxon>Trebouxiophyceae</taxon>
        <taxon>Chlorellales</taxon>
        <taxon>Chlorellaceae</taxon>
        <taxon>Apatococcus</taxon>
    </lineage>
</organism>
<sequence length="344" mass="37986">MTTTQSLPKRPLGKQGLVSSIQGYGCMGLSGFYLDKDVPTGQTDVEDGIKVIHRAIDLGVTHLDTSDIYGPYTNEELVGKAIAGKKLDCLATKFAISFGAEGPTIDGSKEHVRRSVEGSLKRLNVKQIDLYYQHRVDRTRPIEEAWQALKELVNEGKVKYLGISEASAAEIRKAHAIHPISACQLEWSLWTRDAEADVIPTCRELGIAIVAYSPLGRGLLTGQYKSASDFHKDDWRLQGQPRFRGENFDKNLALVDKVRALAAAKNCTPGQLALAWVHAQGDDVFPIPGTRRVKYLEENVAAAHIKLTADDKQALEDIFDVKQVAGERYDPDFMTTTHQSGAKR</sequence>
<dbReference type="Proteomes" id="UP001438707">
    <property type="component" value="Unassembled WGS sequence"/>
</dbReference>
<evidence type="ECO:0000256" key="1">
    <source>
        <dbReference type="ARBA" id="ARBA00023002"/>
    </source>
</evidence>
<dbReference type="SUPFAM" id="SSF51430">
    <property type="entry name" value="NAD(P)-linked oxidoreductase"/>
    <property type="match status" value="1"/>
</dbReference>
<evidence type="ECO:0000259" key="2">
    <source>
        <dbReference type="Pfam" id="PF00248"/>
    </source>
</evidence>
<reference evidence="3 4" key="1">
    <citation type="journal article" date="2024" name="Nat. Commun.">
        <title>Phylogenomics reveals the evolutionary origins of lichenization in chlorophyte algae.</title>
        <authorList>
            <person name="Puginier C."/>
            <person name="Libourel C."/>
            <person name="Otte J."/>
            <person name="Skaloud P."/>
            <person name="Haon M."/>
            <person name="Grisel S."/>
            <person name="Petersen M."/>
            <person name="Berrin J.G."/>
            <person name="Delaux P.M."/>
            <person name="Dal Grande F."/>
            <person name="Keller J."/>
        </authorList>
    </citation>
    <scope>NUCLEOTIDE SEQUENCE [LARGE SCALE GENOMIC DNA]</scope>
    <source>
        <strain evidence="3 4">SAG 2145</strain>
    </source>
</reference>
<dbReference type="GO" id="GO:0016491">
    <property type="term" value="F:oxidoreductase activity"/>
    <property type="evidence" value="ECO:0007669"/>
    <property type="project" value="UniProtKB-KW"/>
</dbReference>
<dbReference type="PANTHER" id="PTHR43625">
    <property type="entry name" value="AFLATOXIN B1 ALDEHYDE REDUCTASE"/>
    <property type="match status" value="1"/>
</dbReference>
<dbReference type="PANTHER" id="PTHR43625:SF40">
    <property type="entry name" value="ALDO-KETO REDUCTASE YAKC [NADP(+)]"/>
    <property type="match status" value="1"/>
</dbReference>
<gene>
    <name evidence="3" type="ORF">WJX74_004867</name>
</gene>
<dbReference type="InterPro" id="IPR050791">
    <property type="entry name" value="Aldo-Keto_reductase"/>
</dbReference>
<dbReference type="EMBL" id="JALJOS010000008">
    <property type="protein sequence ID" value="KAK9835639.1"/>
    <property type="molecule type" value="Genomic_DNA"/>
</dbReference>
<dbReference type="InterPro" id="IPR020471">
    <property type="entry name" value="AKR"/>
</dbReference>
<dbReference type="Gene3D" id="3.20.20.100">
    <property type="entry name" value="NADP-dependent oxidoreductase domain"/>
    <property type="match status" value="1"/>
</dbReference>
<keyword evidence="4" id="KW-1185">Reference proteome</keyword>
<proteinExistence type="predicted"/>
<accession>A0AAW1RPA9</accession>
<evidence type="ECO:0000313" key="3">
    <source>
        <dbReference type="EMBL" id="KAK9835639.1"/>
    </source>
</evidence>
<dbReference type="InterPro" id="IPR036812">
    <property type="entry name" value="NAD(P)_OxRdtase_dom_sf"/>
</dbReference>
<name>A0AAW1RPA9_9CHLO</name>
<feature type="domain" description="NADP-dependent oxidoreductase" evidence="2">
    <location>
        <begin position="36"/>
        <end position="318"/>
    </location>
</feature>
<evidence type="ECO:0000313" key="4">
    <source>
        <dbReference type="Proteomes" id="UP001438707"/>
    </source>
</evidence>
<protein>
    <recommendedName>
        <fullName evidence="2">NADP-dependent oxidoreductase domain-containing protein</fullName>
    </recommendedName>
</protein>
<dbReference type="GO" id="GO:0005737">
    <property type="term" value="C:cytoplasm"/>
    <property type="evidence" value="ECO:0007669"/>
    <property type="project" value="TreeGrafter"/>
</dbReference>
<dbReference type="AlphaFoldDB" id="A0AAW1RPA9"/>